<dbReference type="GeneID" id="62227704"/>
<organism evidence="1 2">
    <name type="scientific">Botrytis deweyae</name>
    <dbReference type="NCBI Taxonomy" id="2478750"/>
    <lineage>
        <taxon>Eukaryota</taxon>
        <taxon>Fungi</taxon>
        <taxon>Dikarya</taxon>
        <taxon>Ascomycota</taxon>
        <taxon>Pezizomycotina</taxon>
        <taxon>Leotiomycetes</taxon>
        <taxon>Helotiales</taxon>
        <taxon>Sclerotiniaceae</taxon>
        <taxon>Botrytis</taxon>
    </lineage>
</organism>
<accession>A0ABQ7J017</accession>
<reference evidence="1 2" key="1">
    <citation type="journal article" date="2020" name="Genome Biol. Evol.">
        <title>Comparative genomics of Sclerotiniaceae.</title>
        <authorList>
            <person name="Valero Jimenez C.A."/>
            <person name="Steentjes M."/>
            <person name="Scholten O.E."/>
            <person name="Van Kan J.A.L."/>
        </authorList>
    </citation>
    <scope>NUCLEOTIDE SEQUENCE [LARGE SCALE GENOMIC DNA]</scope>
    <source>
        <strain evidence="1 2">B1</strain>
    </source>
</reference>
<gene>
    <name evidence="1" type="ORF">EAE98_000930</name>
</gene>
<evidence type="ECO:0000313" key="2">
    <source>
        <dbReference type="Proteomes" id="UP000783213"/>
    </source>
</evidence>
<name>A0ABQ7J017_9HELO</name>
<sequence>MNAVAIQKPGKLKGVRVDGSLFRPDYLWVKAMAFVQRCDYSAIVDAGGKACNSNILIGDQIYGLCYGGNNIELLRSFTTRNTVYVRGFWKKSILKKQQPLFSLPITWVLIVAIESSLVGDFTHLWREYYKINACHFICQARSFGMTALSTTSLKPIDPVESLSADEVLDHQTRLWTNNQILCKR</sequence>
<dbReference type="EMBL" id="RCSX01000002">
    <property type="protein sequence ID" value="KAF7938592.1"/>
    <property type="molecule type" value="Genomic_DNA"/>
</dbReference>
<evidence type="ECO:0000313" key="1">
    <source>
        <dbReference type="EMBL" id="KAF7938592.1"/>
    </source>
</evidence>
<dbReference type="RefSeq" id="XP_038814813.1">
    <property type="nucleotide sequence ID" value="XM_038948547.1"/>
</dbReference>
<proteinExistence type="predicted"/>
<dbReference type="Proteomes" id="UP000783213">
    <property type="component" value="Unassembled WGS sequence"/>
</dbReference>
<comment type="caution">
    <text evidence="1">The sequence shown here is derived from an EMBL/GenBank/DDBJ whole genome shotgun (WGS) entry which is preliminary data.</text>
</comment>
<protein>
    <submittedName>
        <fullName evidence="1">Uncharacterized protein</fullName>
    </submittedName>
</protein>
<keyword evidence="2" id="KW-1185">Reference proteome</keyword>